<name>A0A397W4N8_9GLOM</name>
<dbReference type="GO" id="GO:0004672">
    <property type="term" value="F:protein kinase activity"/>
    <property type="evidence" value="ECO:0007669"/>
    <property type="project" value="InterPro"/>
</dbReference>
<dbReference type="InterPro" id="IPR000719">
    <property type="entry name" value="Prot_kinase_dom"/>
</dbReference>
<accession>A0A397W4N8</accession>
<protein>
    <recommendedName>
        <fullName evidence="1">Protein kinase domain-containing protein</fullName>
    </recommendedName>
</protein>
<proteinExistence type="predicted"/>
<dbReference type="Gene3D" id="1.10.510.10">
    <property type="entry name" value="Transferase(Phosphotransferase) domain 1"/>
    <property type="match status" value="1"/>
</dbReference>
<sequence>MVLQFANNGDLCEYLKIKFSKLEWTNKLRMAREILDGLKFLHKNDIIHQDLVSVHDEKFDCRFWLIKRRDI</sequence>
<comment type="caution">
    <text evidence="2">The sequence shown here is derived from an EMBL/GenBank/DDBJ whole genome shotgun (WGS) entry which is preliminary data.</text>
</comment>
<dbReference type="Pfam" id="PF07714">
    <property type="entry name" value="PK_Tyr_Ser-Thr"/>
    <property type="match status" value="1"/>
</dbReference>
<dbReference type="GO" id="GO:0005524">
    <property type="term" value="F:ATP binding"/>
    <property type="evidence" value="ECO:0007669"/>
    <property type="project" value="InterPro"/>
</dbReference>
<evidence type="ECO:0000313" key="2">
    <source>
        <dbReference type="EMBL" id="RIB27243.1"/>
    </source>
</evidence>
<dbReference type="AlphaFoldDB" id="A0A397W4N8"/>
<reference evidence="2 3" key="1">
    <citation type="submission" date="2018-06" db="EMBL/GenBank/DDBJ databases">
        <title>Comparative genomics reveals the genomic features of Rhizophagus irregularis, R. cerebriforme, R. diaphanum and Gigaspora rosea, and their symbiotic lifestyle signature.</title>
        <authorList>
            <person name="Morin E."/>
            <person name="San Clemente H."/>
            <person name="Chen E.C.H."/>
            <person name="De La Providencia I."/>
            <person name="Hainaut M."/>
            <person name="Kuo A."/>
            <person name="Kohler A."/>
            <person name="Murat C."/>
            <person name="Tang N."/>
            <person name="Roy S."/>
            <person name="Loubradou J."/>
            <person name="Henrissat B."/>
            <person name="Grigoriev I.V."/>
            <person name="Corradi N."/>
            <person name="Roux C."/>
            <person name="Martin F.M."/>
        </authorList>
    </citation>
    <scope>NUCLEOTIDE SEQUENCE [LARGE SCALE GENOMIC DNA]</scope>
    <source>
        <strain evidence="2 3">DAOM 194757</strain>
    </source>
</reference>
<dbReference type="SUPFAM" id="SSF56112">
    <property type="entry name" value="Protein kinase-like (PK-like)"/>
    <property type="match status" value="1"/>
</dbReference>
<organism evidence="2 3">
    <name type="scientific">Gigaspora rosea</name>
    <dbReference type="NCBI Taxonomy" id="44941"/>
    <lineage>
        <taxon>Eukaryota</taxon>
        <taxon>Fungi</taxon>
        <taxon>Fungi incertae sedis</taxon>
        <taxon>Mucoromycota</taxon>
        <taxon>Glomeromycotina</taxon>
        <taxon>Glomeromycetes</taxon>
        <taxon>Diversisporales</taxon>
        <taxon>Gigasporaceae</taxon>
        <taxon>Gigaspora</taxon>
    </lineage>
</organism>
<dbReference type="OrthoDB" id="10261027at2759"/>
<evidence type="ECO:0000259" key="1">
    <source>
        <dbReference type="PROSITE" id="PS50011"/>
    </source>
</evidence>
<dbReference type="Proteomes" id="UP000266673">
    <property type="component" value="Unassembled WGS sequence"/>
</dbReference>
<dbReference type="InterPro" id="IPR001245">
    <property type="entry name" value="Ser-Thr/Tyr_kinase_cat_dom"/>
</dbReference>
<gene>
    <name evidence="2" type="ORF">C2G38_2062631</name>
</gene>
<evidence type="ECO:0000313" key="3">
    <source>
        <dbReference type="Proteomes" id="UP000266673"/>
    </source>
</evidence>
<feature type="domain" description="Protein kinase" evidence="1">
    <location>
        <begin position="1"/>
        <end position="71"/>
    </location>
</feature>
<dbReference type="EMBL" id="QKWP01000106">
    <property type="protein sequence ID" value="RIB27243.1"/>
    <property type="molecule type" value="Genomic_DNA"/>
</dbReference>
<dbReference type="InterPro" id="IPR011009">
    <property type="entry name" value="Kinase-like_dom_sf"/>
</dbReference>
<dbReference type="PROSITE" id="PS50011">
    <property type="entry name" value="PROTEIN_KINASE_DOM"/>
    <property type="match status" value="1"/>
</dbReference>
<keyword evidence="3" id="KW-1185">Reference proteome</keyword>